<dbReference type="PANTHER" id="PTHR32044">
    <property type="entry name" value="GLUCOMANNAN 4-BETA-MANNOSYLTRANSFERASE 9"/>
    <property type="match status" value="1"/>
</dbReference>
<dbReference type="FunFam" id="3.90.550.10:FF:000057">
    <property type="entry name" value="Glycosyltransferase-like protein, family 2"/>
    <property type="match status" value="1"/>
</dbReference>
<evidence type="ECO:0000256" key="4">
    <source>
        <dbReference type="ARBA" id="ARBA00022692"/>
    </source>
</evidence>
<dbReference type="GO" id="GO:0016757">
    <property type="term" value="F:glycosyltransferase activity"/>
    <property type="evidence" value="ECO:0007669"/>
    <property type="project" value="UniProtKB-KW"/>
</dbReference>
<organism evidence="11 12">
    <name type="scientific">Puniceicoccus vermicola</name>
    <dbReference type="NCBI Taxonomy" id="388746"/>
    <lineage>
        <taxon>Bacteria</taxon>
        <taxon>Pseudomonadati</taxon>
        <taxon>Verrucomicrobiota</taxon>
        <taxon>Opitutia</taxon>
        <taxon>Puniceicoccales</taxon>
        <taxon>Puniceicoccaceae</taxon>
        <taxon>Puniceicoccus</taxon>
    </lineage>
</organism>
<keyword evidence="7 10" id="KW-0472">Membrane</keyword>
<feature type="transmembrane region" description="Helical" evidence="10">
    <location>
        <begin position="351"/>
        <end position="374"/>
    </location>
</feature>
<accession>A0A7X1E5X8</accession>
<evidence type="ECO:0000256" key="3">
    <source>
        <dbReference type="ARBA" id="ARBA00022679"/>
    </source>
</evidence>
<feature type="region of interest" description="Disordered" evidence="9">
    <location>
        <begin position="497"/>
        <end position="516"/>
    </location>
</feature>
<protein>
    <submittedName>
        <fullName evidence="11">Glycosyltransferase</fullName>
    </submittedName>
</protein>
<dbReference type="Proteomes" id="UP000525652">
    <property type="component" value="Unassembled WGS sequence"/>
</dbReference>
<dbReference type="GO" id="GO:0071555">
    <property type="term" value="P:cell wall organization"/>
    <property type="evidence" value="ECO:0007669"/>
    <property type="project" value="UniProtKB-KW"/>
</dbReference>
<dbReference type="PANTHER" id="PTHR32044:SF80">
    <property type="entry name" value="XYLOGLUCAN GLYCOSYLTRANSFERASE 2-RELATED"/>
    <property type="match status" value="1"/>
</dbReference>
<evidence type="ECO:0000256" key="9">
    <source>
        <dbReference type="SAM" id="MobiDB-lite"/>
    </source>
</evidence>
<keyword evidence="2" id="KW-0328">Glycosyltransferase</keyword>
<evidence type="ECO:0000256" key="8">
    <source>
        <dbReference type="ARBA" id="ARBA00023316"/>
    </source>
</evidence>
<evidence type="ECO:0000256" key="6">
    <source>
        <dbReference type="ARBA" id="ARBA00023034"/>
    </source>
</evidence>
<dbReference type="InterPro" id="IPR029044">
    <property type="entry name" value="Nucleotide-diphossugar_trans"/>
</dbReference>
<sequence length="516" mass="58252">MKFIEWLLITFYIGCGTVLFLYGLNCYWQVFFFVRGQRFLKKQSEKADRLAEEMWAHPDSLPIVTTQIPLYNEFNVAARIMEAVAGIDYPKDRHQIQVLDDSNDETCSLIDQISATLKEKGHWVEVFRRDNREGFKAGALKAALEEAQGDYVAIFDGDFVPTPQFMRQTLPLLIHEKDLALVQGRWTHLNPKENLLCRAQSVGIDGHFSIEQAARASNDLFLNFNGTAGLWRKKAIYDCGNWEGDTLTEDMDLSYRAQLAGWRLTFRSEAVVPAELPSTFIAFKNQQFRWAKGSIQTARKLYPRVWKSGRSFVARLQALFHLTHYGIHPVIILIALMSLPMMFIVPDQIGILVRIFGVASIFVAAVGPNSLYVVSQRHLYPKDWPKRILFLPILTVIGLGISVSNCRGVIEGLAGIQSEFVRTPKKGSNNKIRYQAKASWVIWAEIFLAIYCGISLLLHIILGVWGIAPFLLLYTLGYSFVGFRSLIEIRQSNPLRAQPDSNGLAQPNSQSAGATG</sequence>
<name>A0A7X1E5X8_9BACT</name>
<evidence type="ECO:0000256" key="7">
    <source>
        <dbReference type="ARBA" id="ARBA00023136"/>
    </source>
</evidence>
<dbReference type="RefSeq" id="WP_185694226.1">
    <property type="nucleotide sequence ID" value="NZ_JACHVA010000127.1"/>
</dbReference>
<keyword evidence="12" id="KW-1185">Reference proteome</keyword>
<evidence type="ECO:0000313" key="12">
    <source>
        <dbReference type="Proteomes" id="UP000525652"/>
    </source>
</evidence>
<evidence type="ECO:0000256" key="1">
    <source>
        <dbReference type="ARBA" id="ARBA00004653"/>
    </source>
</evidence>
<evidence type="ECO:0000256" key="2">
    <source>
        <dbReference type="ARBA" id="ARBA00022676"/>
    </source>
</evidence>
<proteinExistence type="predicted"/>
<dbReference type="AlphaFoldDB" id="A0A7X1E5X8"/>
<evidence type="ECO:0000256" key="5">
    <source>
        <dbReference type="ARBA" id="ARBA00022989"/>
    </source>
</evidence>
<feature type="transmembrane region" description="Helical" evidence="10">
    <location>
        <begin position="6"/>
        <end position="34"/>
    </location>
</feature>
<reference evidence="11 12" key="1">
    <citation type="submission" date="2020-07" db="EMBL/GenBank/DDBJ databases">
        <authorList>
            <person name="Feng X."/>
        </authorList>
    </citation>
    <scope>NUCLEOTIDE SEQUENCE [LARGE SCALE GENOMIC DNA]</scope>
    <source>
        <strain evidence="11 12">JCM14086</strain>
    </source>
</reference>
<keyword evidence="5 10" id="KW-1133">Transmembrane helix</keyword>
<feature type="transmembrane region" description="Helical" evidence="10">
    <location>
        <begin position="325"/>
        <end position="345"/>
    </location>
</feature>
<dbReference type="EMBL" id="JACHVA010000127">
    <property type="protein sequence ID" value="MBC2603604.1"/>
    <property type="molecule type" value="Genomic_DNA"/>
</dbReference>
<feature type="transmembrane region" description="Helical" evidence="10">
    <location>
        <begin position="440"/>
        <end position="461"/>
    </location>
</feature>
<gene>
    <name evidence="11" type="ORF">H5P30_17620</name>
</gene>
<keyword evidence="6" id="KW-0333">Golgi apparatus</keyword>
<dbReference type="Pfam" id="PF13641">
    <property type="entry name" value="Glyco_tranf_2_3"/>
    <property type="match status" value="1"/>
</dbReference>
<evidence type="ECO:0000256" key="10">
    <source>
        <dbReference type="SAM" id="Phobius"/>
    </source>
</evidence>
<keyword evidence="3 11" id="KW-0808">Transferase</keyword>
<evidence type="ECO:0000313" key="11">
    <source>
        <dbReference type="EMBL" id="MBC2603604.1"/>
    </source>
</evidence>
<dbReference type="SUPFAM" id="SSF53448">
    <property type="entry name" value="Nucleotide-diphospho-sugar transferases"/>
    <property type="match status" value="1"/>
</dbReference>
<comment type="subcellular location">
    <subcellularLocation>
        <location evidence="1">Golgi apparatus membrane</location>
        <topology evidence="1">Multi-pass membrane protein</topology>
    </subcellularLocation>
</comment>
<keyword evidence="4 10" id="KW-0812">Transmembrane</keyword>
<dbReference type="Gene3D" id="3.90.550.10">
    <property type="entry name" value="Spore Coat Polysaccharide Biosynthesis Protein SpsA, Chain A"/>
    <property type="match status" value="1"/>
</dbReference>
<feature type="transmembrane region" description="Helical" evidence="10">
    <location>
        <begin position="467"/>
        <end position="487"/>
    </location>
</feature>
<keyword evidence="8" id="KW-0961">Cell wall biogenesis/degradation</keyword>
<comment type="caution">
    <text evidence="11">The sequence shown here is derived from an EMBL/GenBank/DDBJ whole genome shotgun (WGS) entry which is preliminary data.</text>
</comment>